<dbReference type="EMBL" id="MHOK01000008">
    <property type="protein sequence ID" value="OGZ62115.1"/>
    <property type="molecule type" value="Genomic_DNA"/>
</dbReference>
<accession>A0A1G2HHZ5</accession>
<proteinExistence type="predicted"/>
<organism evidence="1 2">
    <name type="scientific">Candidatus Spechtbacteria bacterium RIFCSPLOWO2_12_FULL_38_22</name>
    <dbReference type="NCBI Taxonomy" id="1802165"/>
    <lineage>
        <taxon>Bacteria</taxon>
        <taxon>Candidatus Spechtiibacteriota</taxon>
    </lineage>
</organism>
<dbReference type="Proteomes" id="UP000176770">
    <property type="component" value="Unassembled WGS sequence"/>
</dbReference>
<protein>
    <recommendedName>
        <fullName evidence="3">DUF4157 domain-containing protein</fullName>
    </recommendedName>
</protein>
<comment type="caution">
    <text evidence="1">The sequence shown here is derived from an EMBL/GenBank/DDBJ whole genome shotgun (WGS) entry which is preliminary data.</text>
</comment>
<name>A0A1G2HHZ5_9BACT</name>
<dbReference type="AlphaFoldDB" id="A0A1G2HHZ5"/>
<evidence type="ECO:0008006" key="3">
    <source>
        <dbReference type="Google" id="ProtNLM"/>
    </source>
</evidence>
<reference evidence="1 2" key="1">
    <citation type="journal article" date="2016" name="Nat. Commun.">
        <title>Thousands of microbial genomes shed light on interconnected biogeochemical processes in an aquifer system.</title>
        <authorList>
            <person name="Anantharaman K."/>
            <person name="Brown C.T."/>
            <person name="Hug L.A."/>
            <person name="Sharon I."/>
            <person name="Castelle C.J."/>
            <person name="Probst A.J."/>
            <person name="Thomas B.C."/>
            <person name="Singh A."/>
            <person name="Wilkins M.J."/>
            <person name="Karaoz U."/>
            <person name="Brodie E.L."/>
            <person name="Williams K.H."/>
            <person name="Hubbard S.S."/>
            <person name="Banfield J.F."/>
        </authorList>
    </citation>
    <scope>NUCLEOTIDE SEQUENCE [LARGE SCALE GENOMIC DNA]</scope>
</reference>
<dbReference type="STRING" id="1802165.A3F94_02085"/>
<gene>
    <name evidence="1" type="ORF">A3F94_02085</name>
</gene>
<sequence>MSRLPGRYRGITLPPFGIFIEKAHKDNKKLHIHELCHWRQFQEAGLVKTYIRYIWLWFKHGYRNHPLEIECREVARKSTQE</sequence>
<evidence type="ECO:0000313" key="1">
    <source>
        <dbReference type="EMBL" id="OGZ62115.1"/>
    </source>
</evidence>
<evidence type="ECO:0000313" key="2">
    <source>
        <dbReference type="Proteomes" id="UP000176770"/>
    </source>
</evidence>